<dbReference type="PROSITE" id="PS51186">
    <property type="entry name" value="GNAT"/>
    <property type="match status" value="1"/>
</dbReference>
<comment type="caution">
    <text evidence="3">The sequence shown here is derived from an EMBL/GenBank/DDBJ whole genome shotgun (WGS) entry which is preliminary data.</text>
</comment>
<dbReference type="Gene3D" id="3.40.630.30">
    <property type="match status" value="1"/>
</dbReference>
<dbReference type="RefSeq" id="WP_166639331.1">
    <property type="nucleotide sequence ID" value="NZ_SNYJ01000013.1"/>
</dbReference>
<name>A0A4R6TXC6_9BACI</name>
<reference evidence="3 4" key="1">
    <citation type="submission" date="2019-03" db="EMBL/GenBank/DDBJ databases">
        <title>Genomic Encyclopedia of Type Strains, Phase IV (KMG-IV): sequencing the most valuable type-strain genomes for metagenomic binning, comparative biology and taxonomic classification.</title>
        <authorList>
            <person name="Goeker M."/>
        </authorList>
    </citation>
    <scope>NUCLEOTIDE SEQUENCE [LARGE SCALE GENOMIC DNA]</scope>
    <source>
        <strain evidence="3 4">DSM 28697</strain>
    </source>
</reference>
<evidence type="ECO:0000259" key="2">
    <source>
        <dbReference type="PROSITE" id="PS51186"/>
    </source>
</evidence>
<evidence type="ECO:0000313" key="3">
    <source>
        <dbReference type="EMBL" id="TDQ37422.1"/>
    </source>
</evidence>
<dbReference type="SUPFAM" id="SSF55729">
    <property type="entry name" value="Acyl-CoA N-acyltransferases (Nat)"/>
    <property type="match status" value="1"/>
</dbReference>
<evidence type="ECO:0000256" key="1">
    <source>
        <dbReference type="ARBA" id="ARBA00023251"/>
    </source>
</evidence>
<accession>A0A4R6TXC6</accession>
<gene>
    <name evidence="3" type="ORF">EV213_11356</name>
</gene>
<dbReference type="GO" id="GO:0016410">
    <property type="term" value="F:N-acyltransferase activity"/>
    <property type="evidence" value="ECO:0007669"/>
    <property type="project" value="TreeGrafter"/>
</dbReference>
<organism evidence="3 4">
    <name type="scientific">Aureibacillus halotolerans</name>
    <dbReference type="NCBI Taxonomy" id="1508390"/>
    <lineage>
        <taxon>Bacteria</taxon>
        <taxon>Bacillati</taxon>
        <taxon>Bacillota</taxon>
        <taxon>Bacilli</taxon>
        <taxon>Bacillales</taxon>
        <taxon>Bacillaceae</taxon>
        <taxon>Aureibacillus</taxon>
    </lineage>
</organism>
<keyword evidence="3" id="KW-0808">Transferase</keyword>
<keyword evidence="1" id="KW-0046">Antibiotic resistance</keyword>
<dbReference type="InterPro" id="IPR016181">
    <property type="entry name" value="Acyl_CoA_acyltransferase"/>
</dbReference>
<evidence type="ECO:0000313" key="4">
    <source>
        <dbReference type="Proteomes" id="UP000295632"/>
    </source>
</evidence>
<dbReference type="Pfam" id="PF13523">
    <property type="entry name" value="Acetyltransf_8"/>
    <property type="match status" value="1"/>
</dbReference>
<dbReference type="EMBL" id="SNYJ01000013">
    <property type="protein sequence ID" value="TDQ37422.1"/>
    <property type="molecule type" value="Genomic_DNA"/>
</dbReference>
<proteinExistence type="predicted"/>
<feature type="domain" description="N-acetyltransferase" evidence="2">
    <location>
        <begin position="4"/>
        <end position="177"/>
    </location>
</feature>
<sequence>MDDIAVRPLQTVDIPLMSKWLQNEELLEFYEGRDRPHDESMVKHRFFRNEAHVERLIIVYRYRPIGYCQVYEIDQETQACYGYNDEVATFGMDQFIGDPSYWNRGIGQEFNAFMIERMAQHVARSRFVVDPREKNERAIACYTKCGFEKTRHLPQHELHEGIWENCWLMVREIMPVPKEAACE</sequence>
<dbReference type="InterPro" id="IPR000182">
    <property type="entry name" value="GNAT_dom"/>
</dbReference>
<dbReference type="AlphaFoldDB" id="A0A4R6TXC6"/>
<dbReference type="GO" id="GO:0046677">
    <property type="term" value="P:response to antibiotic"/>
    <property type="evidence" value="ECO:0007669"/>
    <property type="project" value="UniProtKB-KW"/>
</dbReference>
<keyword evidence="4" id="KW-1185">Reference proteome</keyword>
<dbReference type="PANTHER" id="PTHR31438">
    <property type="entry name" value="LYSINE N-ACYLTRANSFERASE C17G9.06C-RELATED"/>
    <property type="match status" value="1"/>
</dbReference>
<dbReference type="PANTHER" id="PTHR31438:SF1">
    <property type="entry name" value="LYSINE N-ACYLTRANSFERASE C17G9.06C-RELATED"/>
    <property type="match status" value="1"/>
</dbReference>
<protein>
    <submittedName>
        <fullName evidence="3">Aminoglycoside 6'-N-acetyltransferase</fullName>
    </submittedName>
</protein>
<dbReference type="Proteomes" id="UP000295632">
    <property type="component" value="Unassembled WGS sequence"/>
</dbReference>